<dbReference type="SUPFAM" id="SSF56194">
    <property type="entry name" value="Uridine diphospho-N-Acetylenolpyruvylglucosamine reductase, MurB, C-terminal domain"/>
    <property type="match status" value="1"/>
</dbReference>
<dbReference type="HAMAP" id="MF_00037">
    <property type="entry name" value="MurB"/>
    <property type="match status" value="1"/>
</dbReference>
<comment type="subcellular location">
    <subcellularLocation>
        <location evidence="3 17">Cytoplasm</location>
    </subcellularLocation>
</comment>
<dbReference type="UniPathway" id="UPA00219"/>
<keyword evidence="8 17" id="KW-0285">Flavoprotein</keyword>
<feature type="active site" evidence="17">
    <location>
        <position position="179"/>
    </location>
</feature>
<evidence type="ECO:0000256" key="12">
    <source>
        <dbReference type="ARBA" id="ARBA00022984"/>
    </source>
</evidence>
<dbReference type="GO" id="GO:0071555">
    <property type="term" value="P:cell wall organization"/>
    <property type="evidence" value="ECO:0007669"/>
    <property type="project" value="UniProtKB-KW"/>
</dbReference>
<dbReference type="PANTHER" id="PTHR21071">
    <property type="entry name" value="UDP-N-ACETYLENOLPYRUVOYLGLUCOSAMINE REDUCTASE"/>
    <property type="match status" value="1"/>
</dbReference>
<evidence type="ECO:0000256" key="3">
    <source>
        <dbReference type="ARBA" id="ARBA00004496"/>
    </source>
</evidence>
<reference evidence="21" key="2">
    <citation type="submission" date="2020-03" db="EMBL/GenBank/DDBJ databases">
        <title>Complete Genome Sequence of Adlercreutzia sp. strain 8CFCBH1 Producing Equol, Isolated from Healthy Japanese Feces.</title>
        <authorList>
            <person name="Ogata Y."/>
            <person name="Sakamoto M."/>
            <person name="Ohkuma M."/>
            <person name="Hattori M."/>
            <person name="Suda W."/>
        </authorList>
    </citation>
    <scope>NUCLEOTIDE SEQUENCE [LARGE SCALE GENOMIC DNA]</scope>
    <source>
        <strain evidence="21">8CFCBH1</strain>
    </source>
</reference>
<evidence type="ECO:0000256" key="14">
    <source>
        <dbReference type="ARBA" id="ARBA00023306"/>
    </source>
</evidence>
<dbReference type="Gene3D" id="3.90.78.10">
    <property type="entry name" value="UDP-N-acetylenolpyruvoylglucosamine reductase, C-terminal domain"/>
    <property type="match status" value="1"/>
</dbReference>
<keyword evidence="10 17" id="KW-0521">NADP</keyword>
<dbReference type="KEGG" id="ahat:ADCFC_09490"/>
<dbReference type="InterPro" id="IPR016169">
    <property type="entry name" value="FAD-bd_PCMH_sub2"/>
</dbReference>
<keyword evidence="6 17" id="KW-0963">Cytoplasm</keyword>
<evidence type="ECO:0000256" key="16">
    <source>
        <dbReference type="ARBA" id="ARBA00048914"/>
    </source>
</evidence>
<feature type="compositionally biased region" description="Basic and acidic residues" evidence="18">
    <location>
        <begin position="374"/>
        <end position="383"/>
    </location>
</feature>
<evidence type="ECO:0000256" key="15">
    <source>
        <dbReference type="ARBA" id="ARBA00023316"/>
    </source>
</evidence>
<dbReference type="Gene3D" id="3.30.43.10">
    <property type="entry name" value="Uridine Diphospho-n-acetylenolpyruvylglucosamine Reductase, domain 2"/>
    <property type="match status" value="1"/>
</dbReference>
<keyword evidence="11 17" id="KW-0133">Cell shape</keyword>
<feature type="compositionally biased region" description="Low complexity" evidence="18">
    <location>
        <begin position="356"/>
        <end position="369"/>
    </location>
</feature>
<dbReference type="EC" id="1.3.1.98" evidence="17"/>
<keyword evidence="9 17" id="KW-0274">FAD</keyword>
<dbReference type="GO" id="GO:0071949">
    <property type="term" value="F:FAD binding"/>
    <property type="evidence" value="ECO:0007669"/>
    <property type="project" value="InterPro"/>
</dbReference>
<keyword evidence="12 17" id="KW-0573">Peptidoglycan synthesis</keyword>
<evidence type="ECO:0000313" key="20">
    <source>
        <dbReference type="EMBL" id="BCA88330.1"/>
    </source>
</evidence>
<keyword evidence="15 17" id="KW-0961">Cell wall biogenesis/degradation</keyword>
<dbReference type="Pfam" id="PF01565">
    <property type="entry name" value="FAD_binding_4"/>
    <property type="match status" value="1"/>
</dbReference>
<name>A0A6F8SL22_9ACTN</name>
<evidence type="ECO:0000256" key="4">
    <source>
        <dbReference type="ARBA" id="ARBA00004752"/>
    </source>
</evidence>
<comment type="catalytic activity">
    <reaction evidence="16 17">
        <text>UDP-N-acetyl-alpha-D-muramate + NADP(+) = UDP-N-acetyl-3-O-(1-carboxyvinyl)-alpha-D-glucosamine + NADPH + H(+)</text>
        <dbReference type="Rhea" id="RHEA:12248"/>
        <dbReference type="ChEBI" id="CHEBI:15378"/>
        <dbReference type="ChEBI" id="CHEBI:57783"/>
        <dbReference type="ChEBI" id="CHEBI:58349"/>
        <dbReference type="ChEBI" id="CHEBI:68483"/>
        <dbReference type="ChEBI" id="CHEBI:70757"/>
        <dbReference type="EC" id="1.3.1.98"/>
    </reaction>
</comment>
<comment type="cofactor">
    <cofactor evidence="1 17">
        <name>FAD</name>
        <dbReference type="ChEBI" id="CHEBI:57692"/>
    </cofactor>
</comment>
<dbReference type="InterPro" id="IPR006094">
    <property type="entry name" value="Oxid_FAD_bind_N"/>
</dbReference>
<evidence type="ECO:0000256" key="1">
    <source>
        <dbReference type="ARBA" id="ARBA00001974"/>
    </source>
</evidence>
<dbReference type="NCBIfam" id="TIGR00179">
    <property type="entry name" value="murB"/>
    <property type="match status" value="1"/>
</dbReference>
<evidence type="ECO:0000256" key="9">
    <source>
        <dbReference type="ARBA" id="ARBA00022827"/>
    </source>
</evidence>
<feature type="domain" description="FAD-binding PCMH-type" evidence="19">
    <location>
        <begin position="34"/>
        <end position="199"/>
    </location>
</feature>
<evidence type="ECO:0000256" key="6">
    <source>
        <dbReference type="ARBA" id="ARBA00022490"/>
    </source>
</evidence>
<evidence type="ECO:0000256" key="11">
    <source>
        <dbReference type="ARBA" id="ARBA00022960"/>
    </source>
</evidence>
<dbReference type="InterPro" id="IPR003170">
    <property type="entry name" value="MurB"/>
</dbReference>
<evidence type="ECO:0000256" key="2">
    <source>
        <dbReference type="ARBA" id="ARBA00003921"/>
    </source>
</evidence>
<protein>
    <recommendedName>
        <fullName evidence="17">UDP-N-acetylenolpyruvoylglucosamine reductase</fullName>
        <ecNumber evidence="17">1.3.1.98</ecNumber>
    </recommendedName>
    <alternativeName>
        <fullName evidence="17">UDP-N-acetylmuramate dehydrogenase</fullName>
    </alternativeName>
</protein>
<evidence type="ECO:0000313" key="21">
    <source>
        <dbReference type="Proteomes" id="UP000501727"/>
    </source>
</evidence>
<dbReference type="Pfam" id="PF02873">
    <property type="entry name" value="MurB_C"/>
    <property type="match status" value="1"/>
</dbReference>
<evidence type="ECO:0000256" key="18">
    <source>
        <dbReference type="SAM" id="MobiDB-lite"/>
    </source>
</evidence>
<gene>
    <name evidence="17" type="primary">murB</name>
    <name evidence="20" type="ORF">ADCFC_08280</name>
</gene>
<evidence type="ECO:0000259" key="19">
    <source>
        <dbReference type="PROSITE" id="PS51387"/>
    </source>
</evidence>
<dbReference type="InterPro" id="IPR036318">
    <property type="entry name" value="FAD-bd_PCMH-like_sf"/>
</dbReference>
<dbReference type="GO" id="GO:0008762">
    <property type="term" value="F:UDP-N-acetylmuramate dehydrogenase activity"/>
    <property type="evidence" value="ECO:0007669"/>
    <property type="project" value="UniProtKB-UniRule"/>
</dbReference>
<dbReference type="GO" id="GO:0005829">
    <property type="term" value="C:cytosol"/>
    <property type="evidence" value="ECO:0007669"/>
    <property type="project" value="TreeGrafter"/>
</dbReference>
<dbReference type="PANTHER" id="PTHR21071:SF4">
    <property type="entry name" value="UDP-N-ACETYLENOLPYRUVOYLGLUCOSAMINE REDUCTASE"/>
    <property type="match status" value="1"/>
</dbReference>
<dbReference type="InterPro" id="IPR016166">
    <property type="entry name" value="FAD-bd_PCMH"/>
</dbReference>
<dbReference type="InterPro" id="IPR011601">
    <property type="entry name" value="MurB_C"/>
</dbReference>
<evidence type="ECO:0000256" key="17">
    <source>
        <dbReference type="HAMAP-Rule" id="MF_00037"/>
    </source>
</evidence>
<feature type="compositionally biased region" description="Low complexity" evidence="18">
    <location>
        <begin position="333"/>
        <end position="349"/>
    </location>
</feature>
<dbReference type="GO" id="GO:0051301">
    <property type="term" value="P:cell division"/>
    <property type="evidence" value="ECO:0007669"/>
    <property type="project" value="UniProtKB-KW"/>
</dbReference>
<dbReference type="SUPFAM" id="SSF56176">
    <property type="entry name" value="FAD-binding/transporter-associated domain-like"/>
    <property type="match status" value="1"/>
</dbReference>
<dbReference type="RefSeq" id="WP_173112454.1">
    <property type="nucleotide sequence ID" value="NZ_AP022829.1"/>
</dbReference>
<comment type="similarity">
    <text evidence="5 17">Belongs to the MurB family.</text>
</comment>
<evidence type="ECO:0000256" key="13">
    <source>
        <dbReference type="ARBA" id="ARBA00023002"/>
    </source>
</evidence>
<organism evidence="20 21">
    <name type="scientific">Adlercreutzia hattorii</name>
    <dbReference type="NCBI Taxonomy" id="2707299"/>
    <lineage>
        <taxon>Bacteria</taxon>
        <taxon>Bacillati</taxon>
        <taxon>Actinomycetota</taxon>
        <taxon>Coriobacteriia</taxon>
        <taxon>Eggerthellales</taxon>
        <taxon>Eggerthellaceae</taxon>
        <taxon>Adlercreutzia</taxon>
    </lineage>
</organism>
<evidence type="ECO:0000256" key="8">
    <source>
        <dbReference type="ARBA" id="ARBA00022630"/>
    </source>
</evidence>
<accession>A0A6F8SL22</accession>
<keyword evidence="14 17" id="KW-0131">Cell cycle</keyword>
<dbReference type="InterPro" id="IPR036635">
    <property type="entry name" value="MurB_C_sf"/>
</dbReference>
<dbReference type="InterPro" id="IPR016167">
    <property type="entry name" value="FAD-bd_PCMH_sub1"/>
</dbReference>
<evidence type="ECO:0000256" key="10">
    <source>
        <dbReference type="ARBA" id="ARBA00022857"/>
    </source>
</evidence>
<dbReference type="GO" id="GO:0009252">
    <property type="term" value="P:peptidoglycan biosynthetic process"/>
    <property type="evidence" value="ECO:0007669"/>
    <property type="project" value="UniProtKB-UniRule"/>
</dbReference>
<dbReference type="AlphaFoldDB" id="A0A6F8SL22"/>
<feature type="active site" evidence="17">
    <location>
        <position position="298"/>
    </location>
</feature>
<proteinExistence type="inferred from homology"/>
<dbReference type="EMBL" id="AP022829">
    <property type="protein sequence ID" value="BCA88330.1"/>
    <property type="molecule type" value="Genomic_DNA"/>
</dbReference>
<dbReference type="Gene3D" id="3.30.465.10">
    <property type="match status" value="1"/>
</dbReference>
<evidence type="ECO:0000256" key="7">
    <source>
        <dbReference type="ARBA" id="ARBA00022618"/>
    </source>
</evidence>
<keyword evidence="21" id="KW-1185">Reference proteome</keyword>
<dbReference type="GO" id="GO:0008360">
    <property type="term" value="P:regulation of cell shape"/>
    <property type="evidence" value="ECO:0007669"/>
    <property type="project" value="UniProtKB-KW"/>
</dbReference>
<dbReference type="Proteomes" id="UP000501727">
    <property type="component" value="Chromosome"/>
</dbReference>
<evidence type="ECO:0000256" key="5">
    <source>
        <dbReference type="ARBA" id="ARBA00010485"/>
    </source>
</evidence>
<sequence length="383" mass="39376">MARHASPVQSLLVDDRFDGDVYAHEPLSRHTTYRIGGPARFFVRANSVGALTGLVDVCAAEGTPWVVLGRGSNVLVADAGFAGVAIVLGRDFRTLRFDDDRFIVGAGASLSAVVQEAFKRAIGGFEFAVGTPGTVGGALRMNAGTADEWIGQRVVSVTTYRPGRGLARRRGDEIAWGYRASSFAADEVILECELAAEAADPYRVRDKMEGNLARRKGCQPLSEPTCGSVFKNPEGASAGRLIEGAGCKGAEVGGAKVSELHGNFIVNCGGATAADVRALMEQVRAAVLESTGVELVPEVRMLGFDEDFPSARGADEAFGDECARGAAGGTSAGTGASVASTAGSAPSTGERGTPSADAAAGETAGEVGALSTGEGRDEDGRRG</sequence>
<keyword evidence="13 17" id="KW-0560">Oxidoreductase</keyword>
<reference evidence="21" key="1">
    <citation type="journal article" date="2020" name="Microbiol. Resour. Announc.">
        <title>Complete Genome Sequence of Adlercreutzia sp. Strain 8CFCBH1, a Potent Producer of Equol, Isolated from Healthy Japanese Feces.</title>
        <authorList>
            <person name="Ogata Y."/>
            <person name="Sakamoto M."/>
            <person name="Ohkuma M."/>
            <person name="Hattori M."/>
            <person name="Suda W."/>
        </authorList>
    </citation>
    <scope>NUCLEOTIDE SEQUENCE [LARGE SCALE GENOMIC DNA]</scope>
    <source>
        <strain evidence="21">8CFCBH1</strain>
    </source>
</reference>
<comment type="pathway">
    <text evidence="4 17">Cell wall biogenesis; peptidoglycan biosynthesis.</text>
</comment>
<feature type="active site" description="Proton donor" evidence="17">
    <location>
        <position position="228"/>
    </location>
</feature>
<keyword evidence="7 17" id="KW-0132">Cell division</keyword>
<dbReference type="PROSITE" id="PS51387">
    <property type="entry name" value="FAD_PCMH"/>
    <property type="match status" value="1"/>
</dbReference>
<comment type="function">
    <text evidence="2 17">Cell wall formation.</text>
</comment>
<feature type="region of interest" description="Disordered" evidence="18">
    <location>
        <begin position="329"/>
        <end position="383"/>
    </location>
</feature>
<dbReference type="NCBIfam" id="NF010480">
    <property type="entry name" value="PRK13905.1"/>
    <property type="match status" value="1"/>
</dbReference>